<evidence type="ECO:0000256" key="1">
    <source>
        <dbReference type="SAM" id="SignalP"/>
    </source>
</evidence>
<dbReference type="Proteomes" id="UP000024635">
    <property type="component" value="Unassembled WGS sequence"/>
</dbReference>
<organism evidence="2 3">
    <name type="scientific">Ancylostoma ceylanicum</name>
    <dbReference type="NCBI Taxonomy" id="53326"/>
    <lineage>
        <taxon>Eukaryota</taxon>
        <taxon>Metazoa</taxon>
        <taxon>Ecdysozoa</taxon>
        <taxon>Nematoda</taxon>
        <taxon>Chromadorea</taxon>
        <taxon>Rhabditida</taxon>
        <taxon>Rhabditina</taxon>
        <taxon>Rhabditomorpha</taxon>
        <taxon>Strongyloidea</taxon>
        <taxon>Ancylostomatidae</taxon>
        <taxon>Ancylostomatinae</taxon>
        <taxon>Ancylostoma</taxon>
    </lineage>
</organism>
<evidence type="ECO:0000313" key="3">
    <source>
        <dbReference type="Proteomes" id="UP000024635"/>
    </source>
</evidence>
<reference evidence="3" key="1">
    <citation type="journal article" date="2015" name="Nat. Genet.">
        <title>The genome and transcriptome of the zoonotic hookworm Ancylostoma ceylanicum identify infection-specific gene families.</title>
        <authorList>
            <person name="Schwarz E.M."/>
            <person name="Hu Y."/>
            <person name="Antoshechkin I."/>
            <person name="Miller M.M."/>
            <person name="Sternberg P.W."/>
            <person name="Aroian R.V."/>
        </authorList>
    </citation>
    <scope>NUCLEOTIDE SEQUENCE</scope>
    <source>
        <strain evidence="3">HY135</strain>
    </source>
</reference>
<comment type="caution">
    <text evidence="2">The sequence shown here is derived from an EMBL/GenBank/DDBJ whole genome shotgun (WGS) entry which is preliminary data.</text>
</comment>
<dbReference type="EMBL" id="JARK01001387">
    <property type="protein sequence ID" value="EYC11274.1"/>
    <property type="molecule type" value="Genomic_DNA"/>
</dbReference>
<protein>
    <submittedName>
        <fullName evidence="2">Uncharacterized protein</fullName>
    </submittedName>
</protein>
<accession>A0A016U7H1</accession>
<feature type="chain" id="PRO_5001488929" evidence="1">
    <location>
        <begin position="18"/>
        <end position="82"/>
    </location>
</feature>
<sequence>MVFQFMLMSSLAIAVGGLVVDQEGYLNEECQQLLQECEGVSCLLLLANNPLCIEEHRRHQRKRAARTKIRQILVDSYLNRMG</sequence>
<dbReference type="AlphaFoldDB" id="A0A016U7H1"/>
<feature type="signal peptide" evidence="1">
    <location>
        <begin position="1"/>
        <end position="17"/>
    </location>
</feature>
<dbReference type="OrthoDB" id="5858832at2759"/>
<evidence type="ECO:0000313" key="2">
    <source>
        <dbReference type="EMBL" id="EYC11274.1"/>
    </source>
</evidence>
<proteinExistence type="predicted"/>
<name>A0A016U7H1_9BILA</name>
<keyword evidence="3" id="KW-1185">Reference proteome</keyword>
<keyword evidence="1" id="KW-0732">Signal</keyword>
<gene>
    <name evidence="2" type="primary">Acey_s0051.g2113</name>
    <name evidence="2" type="ORF">Y032_0051g2113</name>
</gene>